<protein>
    <submittedName>
        <fullName evidence="1">Uncharacterized protein</fullName>
    </submittedName>
</protein>
<name>A0A6J4STZ1_9ACTN</name>
<evidence type="ECO:0000313" key="2">
    <source>
        <dbReference type="EMBL" id="CAA9520976.1"/>
    </source>
</evidence>
<dbReference type="EMBL" id="CADCVU010000213">
    <property type="protein sequence ID" value="CAA9520976.1"/>
    <property type="molecule type" value="Genomic_DNA"/>
</dbReference>
<sequence>MAGFQRARPAWRCPPGSTAFEPINLFGSNIAKYFSNSIREDGLLAICLHGIVFAEGSAGTVQEVFMDAAQNHYTTFDHRSPMAFLGRERYEPSKGFGVYPTLLAEASDYADLLMLSDSPDEVAAFIRRSAPGAA</sequence>
<accession>A0A6J4STZ1</accession>
<dbReference type="EMBL" id="CADCVV010000119">
    <property type="protein sequence ID" value="CAA9505104.1"/>
    <property type="molecule type" value="Genomic_DNA"/>
</dbReference>
<dbReference type="SUPFAM" id="SSF102405">
    <property type="entry name" value="MCP/YpsA-like"/>
    <property type="match status" value="1"/>
</dbReference>
<proteinExistence type="predicted"/>
<gene>
    <name evidence="1" type="ORF">AVDCRST_MAG17-1626</name>
    <name evidence="2" type="ORF">AVDCRST_MAG45-2496</name>
</gene>
<evidence type="ECO:0000313" key="1">
    <source>
        <dbReference type="EMBL" id="CAA9505104.1"/>
    </source>
</evidence>
<organism evidence="1">
    <name type="scientific">uncultured Solirubrobacterales bacterium</name>
    <dbReference type="NCBI Taxonomy" id="768556"/>
    <lineage>
        <taxon>Bacteria</taxon>
        <taxon>Bacillati</taxon>
        <taxon>Actinomycetota</taxon>
        <taxon>Thermoleophilia</taxon>
        <taxon>Solirubrobacterales</taxon>
        <taxon>environmental samples</taxon>
    </lineage>
</organism>
<dbReference type="AlphaFoldDB" id="A0A6J4STZ1"/>
<reference evidence="1" key="1">
    <citation type="submission" date="2020-02" db="EMBL/GenBank/DDBJ databases">
        <authorList>
            <person name="Meier V. D."/>
        </authorList>
    </citation>
    <scope>NUCLEOTIDE SEQUENCE</scope>
    <source>
        <strain evidence="1">AVDCRST_MAG17</strain>
        <strain evidence="2">AVDCRST_MAG45</strain>
    </source>
</reference>
<dbReference type="Gene3D" id="3.40.50.450">
    <property type="match status" value="1"/>
</dbReference>